<dbReference type="InterPro" id="IPR000305">
    <property type="entry name" value="GIY-YIG_endonuc"/>
</dbReference>
<evidence type="ECO:0000313" key="3">
    <source>
        <dbReference type="EMBL" id="KAG2431489.1"/>
    </source>
</evidence>
<sequence>MQRSARQLLGPQCGQALVAALSTGAGVTGRRASSTTARPYFNYILVSESTQRTYNGITNDLARRLRQHRGEAPGGAKSTRTAKDWTYLAVVGCPDWGPTAARGPGGDSPGGGSAGGGHGAEDGCGGGGGGGGCSGGRKKAASGAAAAASFEARLRYPTGTRPRPARFAGPQGRLRGLCLVLQARAEEATSQAAAPAAAAAAAAQPQAAAAARSAPAPAPAEPSTPNQQQPGGAGDAAPPGAARKRRRSAAAAAAGSSPSAPAAVAAAEALRAPPPAHVPMGDQPAAAGAQAVGGTGGTGGTGGSTCSGRPATPPTMPTAWVWVHPSYRDCGAVVGCPQLQAAMAAADALRRLSYSHGGSGGGSKQERGGGRGAAGAGRTVDREMEAALAVAALDALVDKTAAAAVVGDRL</sequence>
<feature type="compositionally biased region" description="Gly residues" evidence="1">
    <location>
        <begin position="291"/>
        <end position="305"/>
    </location>
</feature>
<feature type="region of interest" description="Disordered" evidence="1">
    <location>
        <begin position="98"/>
        <end position="117"/>
    </location>
</feature>
<feature type="domain" description="GIY-YIG" evidence="2">
    <location>
        <begin position="41"/>
        <end position="97"/>
    </location>
</feature>
<evidence type="ECO:0000256" key="1">
    <source>
        <dbReference type="SAM" id="MobiDB-lite"/>
    </source>
</evidence>
<dbReference type="Gene3D" id="3.40.1440.10">
    <property type="entry name" value="GIY-YIG endonuclease"/>
    <property type="match status" value="1"/>
</dbReference>
<name>A0A835VZK5_CHLIN</name>
<evidence type="ECO:0000313" key="4">
    <source>
        <dbReference type="Proteomes" id="UP000650467"/>
    </source>
</evidence>
<dbReference type="PANTHER" id="PTHR20208">
    <property type="entry name" value="STRUCTURE-SPECIFIC ENDONUCLEASE SUBUNIT SLX1"/>
    <property type="match status" value="1"/>
</dbReference>
<dbReference type="Proteomes" id="UP000650467">
    <property type="component" value="Unassembled WGS sequence"/>
</dbReference>
<dbReference type="AlphaFoldDB" id="A0A835VZK5"/>
<protein>
    <recommendedName>
        <fullName evidence="2">GIY-YIG domain-containing protein</fullName>
    </recommendedName>
</protein>
<feature type="region of interest" description="Disordered" evidence="1">
    <location>
        <begin position="355"/>
        <end position="378"/>
    </location>
</feature>
<feature type="compositionally biased region" description="Gly residues" evidence="1">
    <location>
        <begin position="103"/>
        <end position="117"/>
    </location>
</feature>
<feature type="compositionally biased region" description="Low complexity" evidence="1">
    <location>
        <begin position="249"/>
        <end position="259"/>
    </location>
</feature>
<dbReference type="InterPro" id="IPR050381">
    <property type="entry name" value="SLX1_endonuclease"/>
</dbReference>
<feature type="region of interest" description="Disordered" evidence="1">
    <location>
        <begin position="208"/>
        <end position="259"/>
    </location>
</feature>
<reference evidence="3" key="1">
    <citation type="journal article" date="2020" name="bioRxiv">
        <title>Comparative genomics of Chlamydomonas.</title>
        <authorList>
            <person name="Craig R.J."/>
            <person name="Hasan A.R."/>
            <person name="Ness R.W."/>
            <person name="Keightley P.D."/>
        </authorList>
    </citation>
    <scope>NUCLEOTIDE SEQUENCE</scope>
    <source>
        <strain evidence="3">SAG 7.73</strain>
    </source>
</reference>
<dbReference type="InterPro" id="IPR035901">
    <property type="entry name" value="GIY-YIG_endonuc_sf"/>
</dbReference>
<evidence type="ECO:0000259" key="2">
    <source>
        <dbReference type="Pfam" id="PF01541"/>
    </source>
</evidence>
<dbReference type="PANTHER" id="PTHR20208:SF13">
    <property type="entry name" value="STRUCTURE-SPECIFIC ENDONUCLEASE SUBUNIT SLX1"/>
    <property type="match status" value="1"/>
</dbReference>
<organism evidence="3 4">
    <name type="scientific">Chlamydomonas incerta</name>
    <dbReference type="NCBI Taxonomy" id="51695"/>
    <lineage>
        <taxon>Eukaryota</taxon>
        <taxon>Viridiplantae</taxon>
        <taxon>Chlorophyta</taxon>
        <taxon>core chlorophytes</taxon>
        <taxon>Chlorophyceae</taxon>
        <taxon>CS clade</taxon>
        <taxon>Chlamydomonadales</taxon>
        <taxon>Chlamydomonadaceae</taxon>
        <taxon>Chlamydomonas</taxon>
    </lineage>
</organism>
<dbReference type="EMBL" id="JAEHOC010000024">
    <property type="protein sequence ID" value="KAG2431489.1"/>
    <property type="molecule type" value="Genomic_DNA"/>
</dbReference>
<accession>A0A835VZK5</accession>
<feature type="region of interest" description="Disordered" evidence="1">
    <location>
        <begin position="273"/>
        <end position="311"/>
    </location>
</feature>
<dbReference type="OrthoDB" id="24645at2759"/>
<dbReference type="Pfam" id="PF01541">
    <property type="entry name" value="GIY-YIG"/>
    <property type="match status" value="1"/>
</dbReference>
<comment type="caution">
    <text evidence="3">The sequence shown here is derived from an EMBL/GenBank/DDBJ whole genome shotgun (WGS) entry which is preliminary data.</text>
</comment>
<proteinExistence type="predicted"/>
<keyword evidence="4" id="KW-1185">Reference proteome</keyword>
<gene>
    <name evidence="3" type="ORF">HXX76_009503</name>
</gene>